<evidence type="ECO:0000256" key="6">
    <source>
        <dbReference type="ARBA" id="ARBA00023136"/>
    </source>
</evidence>
<evidence type="ECO:0000256" key="5">
    <source>
        <dbReference type="ARBA" id="ARBA00022824"/>
    </source>
</evidence>
<comment type="subunit">
    <text evidence="3">Interacts with ERF2.</text>
</comment>
<evidence type="ECO:0000256" key="1">
    <source>
        <dbReference type="ARBA" id="ARBA00004406"/>
    </source>
</evidence>
<comment type="similarity">
    <text evidence="2">Belongs to the ERF4 family.</text>
</comment>
<reference evidence="9 10" key="1">
    <citation type="submission" date="2015-03" db="EMBL/GenBank/DDBJ databases">
        <title>RNA-seq based gene annotation and comparative genomics of four Zymoseptoria species reveal species-specific pathogenicity related genes and transposable element activity.</title>
        <authorList>
            <person name="Grandaubert J."/>
            <person name="Bhattacharyya A."/>
            <person name="Stukenbrock E.H."/>
        </authorList>
    </citation>
    <scope>NUCLEOTIDE SEQUENCE [LARGE SCALE GENOMIC DNA]</scope>
    <source>
        <strain evidence="9 10">Zb18110</strain>
    </source>
</reference>
<sequence length="306" mass="34596">MQAFNKLAGVQEASDTTQPSHPTLAPESYPPLPPIPQDDDRSFDARSSRRGSQHSVGLPSRTHRSNLSLHSRRSMARSRPGSTKGSRALKGTHSRDNSDEADTAQQQQQPRVSHDSEQQQYEEDDAYTEDEDDEFTWGPSHPCFPHPNPHCSPDSLAAHTTRVIRIRRDWLASGDLYPQYANLYPEILSPLISDYEFRFLLSNINAILARAFTPCSTRAWFDAIMGALTGYAWEDCGFTAARIGEHELERFMRKWNLEREGQGREGRVIMLRRTGFLTLDFVVPDPGIDGLGDEEEVEEEEYTEGS</sequence>
<accession>A0A0F4GRC5</accession>
<comment type="subcellular location">
    <subcellularLocation>
        <location evidence="1">Endoplasmic reticulum membrane</location>
        <topology evidence="1">Peripheral membrane protein</topology>
    </subcellularLocation>
</comment>
<name>A0A0F4GRC5_9PEZI</name>
<proteinExistence type="inferred from homology"/>
<evidence type="ECO:0000259" key="8">
    <source>
        <dbReference type="Pfam" id="PF10256"/>
    </source>
</evidence>
<keyword evidence="10" id="KW-1185">Reference proteome</keyword>
<feature type="compositionally biased region" description="Basic and acidic residues" evidence="7">
    <location>
        <begin position="38"/>
        <end position="47"/>
    </location>
</feature>
<dbReference type="GO" id="GO:0031211">
    <property type="term" value="C:endoplasmic reticulum palmitoyltransferase complex"/>
    <property type="evidence" value="ECO:0007669"/>
    <property type="project" value="TreeGrafter"/>
</dbReference>
<dbReference type="OrthoDB" id="5377273at2759"/>
<dbReference type="PANTHER" id="PTHR13254:SF0">
    <property type="entry name" value="GOLGIN SUBFAMILY A MEMBER 7_ERF4 DOMAIN-CONTAINING PROTEIN"/>
    <property type="match status" value="1"/>
</dbReference>
<dbReference type="PANTHER" id="PTHR13254">
    <property type="entry name" value="GOLGI AUTOANTIGEN, GOLGIN SUBFAMILY A, 7"/>
    <property type="match status" value="1"/>
</dbReference>
<evidence type="ECO:0000256" key="2">
    <source>
        <dbReference type="ARBA" id="ARBA00007732"/>
    </source>
</evidence>
<dbReference type="Proteomes" id="UP000033647">
    <property type="component" value="Unassembled WGS sequence"/>
</dbReference>
<organism evidence="9 10">
    <name type="scientific">Zymoseptoria brevis</name>
    <dbReference type="NCBI Taxonomy" id="1047168"/>
    <lineage>
        <taxon>Eukaryota</taxon>
        <taxon>Fungi</taxon>
        <taxon>Dikarya</taxon>
        <taxon>Ascomycota</taxon>
        <taxon>Pezizomycotina</taxon>
        <taxon>Dothideomycetes</taxon>
        <taxon>Dothideomycetidae</taxon>
        <taxon>Mycosphaerellales</taxon>
        <taxon>Mycosphaerellaceae</taxon>
        <taxon>Zymoseptoria</taxon>
    </lineage>
</organism>
<keyword evidence="5" id="KW-0256">Endoplasmic reticulum</keyword>
<comment type="caution">
    <text evidence="9">The sequence shown here is derived from an EMBL/GenBank/DDBJ whole genome shotgun (WGS) entry which is preliminary data.</text>
</comment>
<dbReference type="STRING" id="1047168.A0A0F4GRC5"/>
<dbReference type="AlphaFoldDB" id="A0A0F4GRC5"/>
<evidence type="ECO:0000256" key="4">
    <source>
        <dbReference type="ARBA" id="ARBA00018463"/>
    </source>
</evidence>
<evidence type="ECO:0000313" key="9">
    <source>
        <dbReference type="EMBL" id="KJX99592.1"/>
    </source>
</evidence>
<protein>
    <recommendedName>
        <fullName evidence="4">Ras modification protein ERF4</fullName>
    </recommendedName>
</protein>
<feature type="region of interest" description="Disordered" evidence="7">
    <location>
        <begin position="287"/>
        <end position="306"/>
    </location>
</feature>
<dbReference type="EMBL" id="LAFY01000346">
    <property type="protein sequence ID" value="KJX99592.1"/>
    <property type="molecule type" value="Genomic_DNA"/>
</dbReference>
<feature type="region of interest" description="Disordered" evidence="7">
    <location>
        <begin position="1"/>
        <end position="141"/>
    </location>
</feature>
<keyword evidence="6" id="KW-0472">Membrane</keyword>
<gene>
    <name evidence="9" type="ORF">TI39_contig354g00109</name>
</gene>
<evidence type="ECO:0000256" key="7">
    <source>
        <dbReference type="SAM" id="MobiDB-lite"/>
    </source>
</evidence>
<feature type="compositionally biased region" description="Acidic residues" evidence="7">
    <location>
        <begin position="291"/>
        <end position="306"/>
    </location>
</feature>
<dbReference type="GO" id="GO:0005789">
    <property type="term" value="C:endoplasmic reticulum membrane"/>
    <property type="evidence" value="ECO:0007669"/>
    <property type="project" value="UniProtKB-SubCell"/>
</dbReference>
<feature type="compositionally biased region" description="Acidic residues" evidence="7">
    <location>
        <begin position="120"/>
        <end position="135"/>
    </location>
</feature>
<dbReference type="GO" id="GO:0006612">
    <property type="term" value="P:protein targeting to membrane"/>
    <property type="evidence" value="ECO:0007669"/>
    <property type="project" value="TreeGrafter"/>
</dbReference>
<dbReference type="InterPro" id="IPR019383">
    <property type="entry name" value="Golgin_A_7/ERF4"/>
</dbReference>
<dbReference type="Pfam" id="PF10256">
    <property type="entry name" value="Erf4"/>
    <property type="match status" value="1"/>
</dbReference>
<dbReference type="InterPro" id="IPR051371">
    <property type="entry name" value="Ras_palmitoyltransferase"/>
</dbReference>
<evidence type="ECO:0000256" key="3">
    <source>
        <dbReference type="ARBA" id="ARBA00011396"/>
    </source>
</evidence>
<evidence type="ECO:0000313" key="10">
    <source>
        <dbReference type="Proteomes" id="UP000033647"/>
    </source>
</evidence>
<feature type="domain" description="Golgin subfamily A member 7/ERF4" evidence="8">
    <location>
        <begin position="163"/>
        <end position="280"/>
    </location>
</feature>